<name>A0A9D2AF09_9FIRM</name>
<feature type="transmembrane region" description="Helical" evidence="7">
    <location>
        <begin position="413"/>
        <end position="431"/>
    </location>
</feature>
<dbReference type="CDD" id="cd13127">
    <property type="entry name" value="MATE_tuaB_like"/>
    <property type="match status" value="1"/>
</dbReference>
<keyword evidence="3" id="KW-1003">Cell membrane</keyword>
<feature type="transmembrane region" description="Helical" evidence="7">
    <location>
        <begin position="142"/>
        <end position="163"/>
    </location>
</feature>
<evidence type="ECO:0000256" key="6">
    <source>
        <dbReference type="ARBA" id="ARBA00023136"/>
    </source>
</evidence>
<feature type="transmembrane region" description="Helical" evidence="7">
    <location>
        <begin position="290"/>
        <end position="311"/>
    </location>
</feature>
<reference evidence="8" key="2">
    <citation type="submission" date="2021-04" db="EMBL/GenBank/DDBJ databases">
        <authorList>
            <person name="Gilroy R."/>
        </authorList>
    </citation>
    <scope>NUCLEOTIDE SEQUENCE</scope>
    <source>
        <strain evidence="8">2239</strain>
    </source>
</reference>
<dbReference type="EMBL" id="DXFW01000036">
    <property type="protein sequence ID" value="HIX06475.1"/>
    <property type="molecule type" value="Genomic_DNA"/>
</dbReference>
<comment type="subcellular location">
    <subcellularLocation>
        <location evidence="1">Cell membrane</location>
        <topology evidence="1">Multi-pass membrane protein</topology>
    </subcellularLocation>
</comment>
<sequence length="487" mass="54069">MTRKTVLTNLFWRFAERCGAQGVSFVVQLVLARLLMPEDYGTVAIVAVIINILSVFVDSGLGNALIQKKDADDVDFSTVFYTNVLFCLVLYGLLFATAPLVSAFYREPQLTALIRVLGLTLVISGVKNVQQAYVSRNMLFKRFFFATLGGTLGAALIGIGMALAGLGVWALVAQQTFNITMDTLILWLSVKWRPTRAFSLERLQGLFSYGWKFVVSGLLDTVYTDLRQMIIGKMYSAGDLAFYNRGEKFPQFIIQNVNNSIDSVLLPTMSAEQSNVERVRAMTRRSIKTSVYIMAPLMVGLAVTAPVFIRLLLTEKWLPCVPYLRIFCITYLFYPIHSANLNAIKAMGRSDLFLKLEIQKKIIGMVLLLSSMWFGVMAMAYSMLVSCAAGQLINSWPNRRLLGYSYRSQIADILPSVILALAMGVPVLAVPFAGWNGLFTLTVQILLGGVIYIGGSALLRLEPFMYLLETAKQLLHRKRAADADAQA</sequence>
<gene>
    <name evidence="8" type="ORF">H9865_10350</name>
</gene>
<keyword evidence="4 7" id="KW-0812">Transmembrane</keyword>
<feature type="transmembrane region" description="Helical" evidence="7">
    <location>
        <begin position="365"/>
        <end position="393"/>
    </location>
</feature>
<proteinExistence type="inferred from homology"/>
<accession>A0A9D2AF09</accession>
<evidence type="ECO:0000313" key="8">
    <source>
        <dbReference type="EMBL" id="HIX06475.1"/>
    </source>
</evidence>
<dbReference type="GO" id="GO:0005886">
    <property type="term" value="C:plasma membrane"/>
    <property type="evidence" value="ECO:0007669"/>
    <property type="project" value="UniProtKB-SubCell"/>
</dbReference>
<protein>
    <submittedName>
        <fullName evidence="8">Lipopolysaccharide biosynthesis protein</fullName>
    </submittedName>
</protein>
<feature type="transmembrane region" description="Helical" evidence="7">
    <location>
        <begin position="438"/>
        <end position="459"/>
    </location>
</feature>
<feature type="transmembrane region" description="Helical" evidence="7">
    <location>
        <begin position="78"/>
        <end position="100"/>
    </location>
</feature>
<reference evidence="8" key="1">
    <citation type="journal article" date="2021" name="PeerJ">
        <title>Extensive microbial diversity within the chicken gut microbiome revealed by metagenomics and culture.</title>
        <authorList>
            <person name="Gilroy R."/>
            <person name="Ravi A."/>
            <person name="Getino M."/>
            <person name="Pursley I."/>
            <person name="Horton D.L."/>
            <person name="Alikhan N.F."/>
            <person name="Baker D."/>
            <person name="Gharbi K."/>
            <person name="Hall N."/>
            <person name="Watson M."/>
            <person name="Adriaenssens E.M."/>
            <person name="Foster-Nyarko E."/>
            <person name="Jarju S."/>
            <person name="Secka A."/>
            <person name="Antonio M."/>
            <person name="Oren A."/>
            <person name="Chaudhuri R.R."/>
            <person name="La Ragione R."/>
            <person name="Hildebrand F."/>
            <person name="Pallen M.J."/>
        </authorList>
    </citation>
    <scope>NUCLEOTIDE SEQUENCE</scope>
    <source>
        <strain evidence="8">2239</strain>
    </source>
</reference>
<evidence type="ECO:0000256" key="5">
    <source>
        <dbReference type="ARBA" id="ARBA00022989"/>
    </source>
</evidence>
<feature type="transmembrane region" description="Helical" evidence="7">
    <location>
        <begin position="43"/>
        <end position="66"/>
    </location>
</feature>
<evidence type="ECO:0000256" key="2">
    <source>
        <dbReference type="ARBA" id="ARBA00007430"/>
    </source>
</evidence>
<evidence type="ECO:0000256" key="7">
    <source>
        <dbReference type="SAM" id="Phobius"/>
    </source>
</evidence>
<dbReference type="Proteomes" id="UP000824193">
    <property type="component" value="Unassembled WGS sequence"/>
</dbReference>
<evidence type="ECO:0000256" key="3">
    <source>
        <dbReference type="ARBA" id="ARBA00022475"/>
    </source>
</evidence>
<dbReference type="AlphaFoldDB" id="A0A9D2AF09"/>
<feature type="transmembrane region" description="Helical" evidence="7">
    <location>
        <begin position="323"/>
        <end position="344"/>
    </location>
</feature>
<comment type="similarity">
    <text evidence="2">Belongs to the polysaccharide synthase family.</text>
</comment>
<evidence type="ECO:0000256" key="1">
    <source>
        <dbReference type="ARBA" id="ARBA00004651"/>
    </source>
</evidence>
<dbReference type="PANTHER" id="PTHR30250:SF10">
    <property type="entry name" value="LIPOPOLYSACCHARIDE BIOSYNTHESIS PROTEIN WZXC"/>
    <property type="match status" value="1"/>
</dbReference>
<dbReference type="PANTHER" id="PTHR30250">
    <property type="entry name" value="PST FAMILY PREDICTED COLANIC ACID TRANSPORTER"/>
    <property type="match status" value="1"/>
</dbReference>
<keyword evidence="6 7" id="KW-0472">Membrane</keyword>
<evidence type="ECO:0000313" key="9">
    <source>
        <dbReference type="Proteomes" id="UP000824193"/>
    </source>
</evidence>
<keyword evidence="5 7" id="KW-1133">Transmembrane helix</keyword>
<comment type="caution">
    <text evidence="8">The sequence shown here is derived from an EMBL/GenBank/DDBJ whole genome shotgun (WGS) entry which is preliminary data.</text>
</comment>
<dbReference type="InterPro" id="IPR050833">
    <property type="entry name" value="Poly_Biosynth_Transport"/>
</dbReference>
<evidence type="ECO:0000256" key="4">
    <source>
        <dbReference type="ARBA" id="ARBA00022692"/>
    </source>
</evidence>
<dbReference type="Pfam" id="PF13440">
    <property type="entry name" value="Polysacc_synt_3"/>
    <property type="match status" value="1"/>
</dbReference>
<feature type="transmembrane region" description="Helical" evidence="7">
    <location>
        <begin position="112"/>
        <end position="130"/>
    </location>
</feature>
<feature type="transmembrane region" description="Helical" evidence="7">
    <location>
        <begin position="169"/>
        <end position="190"/>
    </location>
</feature>
<organism evidence="8 9">
    <name type="scientific">Candidatus Allofournierella pullicola</name>
    <dbReference type="NCBI Taxonomy" id="2838596"/>
    <lineage>
        <taxon>Bacteria</taxon>
        <taxon>Bacillati</taxon>
        <taxon>Bacillota</taxon>
        <taxon>Clostridia</taxon>
        <taxon>Eubacteriales</taxon>
        <taxon>Oscillospiraceae</taxon>
        <taxon>Allofournierella</taxon>
    </lineage>
</organism>